<dbReference type="Proteomes" id="UP000295689">
    <property type="component" value="Unassembled WGS sequence"/>
</dbReference>
<evidence type="ECO:0000259" key="4">
    <source>
        <dbReference type="PROSITE" id="PS50995"/>
    </source>
</evidence>
<protein>
    <submittedName>
        <fullName evidence="5">DNA-binding MarR family transcriptional regulator</fullName>
    </submittedName>
</protein>
<dbReference type="SUPFAM" id="SSF46785">
    <property type="entry name" value="Winged helix' DNA-binding domain"/>
    <property type="match status" value="1"/>
</dbReference>
<dbReference type="EMBL" id="SLVV01000006">
    <property type="protein sequence ID" value="TCN25069.1"/>
    <property type="molecule type" value="Genomic_DNA"/>
</dbReference>
<feature type="domain" description="HTH marR-type" evidence="4">
    <location>
        <begin position="1"/>
        <end position="134"/>
    </location>
</feature>
<keyword evidence="3" id="KW-0804">Transcription</keyword>
<dbReference type="InterPro" id="IPR039422">
    <property type="entry name" value="MarR/SlyA-like"/>
</dbReference>
<dbReference type="PROSITE" id="PS50995">
    <property type="entry name" value="HTH_MARR_2"/>
    <property type="match status" value="1"/>
</dbReference>
<dbReference type="Gene3D" id="1.10.10.10">
    <property type="entry name" value="Winged helix-like DNA-binding domain superfamily/Winged helix DNA-binding domain"/>
    <property type="match status" value="1"/>
</dbReference>
<keyword evidence="1" id="KW-0805">Transcription regulation</keyword>
<comment type="caution">
    <text evidence="5">The sequence shown here is derived from an EMBL/GenBank/DDBJ whole genome shotgun (WGS) entry which is preliminary data.</text>
</comment>
<dbReference type="InterPro" id="IPR036390">
    <property type="entry name" value="WH_DNA-bd_sf"/>
</dbReference>
<accession>A0A4R2BGH3</accession>
<evidence type="ECO:0000313" key="6">
    <source>
        <dbReference type="Proteomes" id="UP000295689"/>
    </source>
</evidence>
<keyword evidence="2 5" id="KW-0238">DNA-binding</keyword>
<reference evidence="5 6" key="1">
    <citation type="journal article" date="2015" name="Stand. Genomic Sci.">
        <title>Genomic Encyclopedia of Bacterial and Archaeal Type Strains, Phase III: the genomes of soil and plant-associated and newly described type strains.</title>
        <authorList>
            <person name="Whitman W.B."/>
            <person name="Woyke T."/>
            <person name="Klenk H.P."/>
            <person name="Zhou Y."/>
            <person name="Lilburn T.G."/>
            <person name="Beck B.J."/>
            <person name="De Vos P."/>
            <person name="Vandamme P."/>
            <person name="Eisen J.A."/>
            <person name="Garrity G."/>
            <person name="Hugenholtz P."/>
            <person name="Kyrpides N.C."/>
        </authorList>
    </citation>
    <scope>NUCLEOTIDE SEQUENCE [LARGE SCALE GENOMIC DNA]</scope>
    <source>
        <strain evidence="5 6">CV53</strain>
    </source>
</reference>
<dbReference type="InterPro" id="IPR036388">
    <property type="entry name" value="WH-like_DNA-bd_sf"/>
</dbReference>
<evidence type="ECO:0000256" key="1">
    <source>
        <dbReference type="ARBA" id="ARBA00023015"/>
    </source>
</evidence>
<dbReference type="AlphaFoldDB" id="A0A4R2BGH3"/>
<dbReference type="GO" id="GO:0006950">
    <property type="term" value="P:response to stress"/>
    <property type="evidence" value="ECO:0007669"/>
    <property type="project" value="TreeGrafter"/>
</dbReference>
<evidence type="ECO:0000256" key="3">
    <source>
        <dbReference type="ARBA" id="ARBA00023163"/>
    </source>
</evidence>
<gene>
    <name evidence="5" type="ORF">EV146_106272</name>
</gene>
<dbReference type="GO" id="GO:0003677">
    <property type="term" value="F:DNA binding"/>
    <property type="evidence" value="ECO:0007669"/>
    <property type="project" value="UniProtKB-KW"/>
</dbReference>
<dbReference type="SMART" id="SM00347">
    <property type="entry name" value="HTH_MARR"/>
    <property type="match status" value="1"/>
</dbReference>
<dbReference type="PANTHER" id="PTHR33164:SF64">
    <property type="entry name" value="TRANSCRIPTIONAL REGULATOR SLYA"/>
    <property type="match status" value="1"/>
</dbReference>
<evidence type="ECO:0000256" key="2">
    <source>
        <dbReference type="ARBA" id="ARBA00023125"/>
    </source>
</evidence>
<dbReference type="InterPro" id="IPR000835">
    <property type="entry name" value="HTH_MarR-typ"/>
</dbReference>
<dbReference type="RefSeq" id="WP_132006481.1">
    <property type="nucleotide sequence ID" value="NZ_JABUHM010000004.1"/>
</dbReference>
<dbReference type="Pfam" id="PF13463">
    <property type="entry name" value="HTH_27"/>
    <property type="match status" value="1"/>
</dbReference>
<sequence length="138" mass="15992">MIYRELFKEYHAMHRPYMNMLNELLSKHQLFSSQWGIMRTLKLEGPKNIVEIASIFYIEKPSASNLVRKLAELGYVEAVQGKDKREKIIRLTQQGETVFTEVSETIDAFLSSIVEGISEEDQRTVISALETIRKNLLK</sequence>
<dbReference type="PANTHER" id="PTHR33164">
    <property type="entry name" value="TRANSCRIPTIONAL REGULATOR, MARR FAMILY"/>
    <property type="match status" value="1"/>
</dbReference>
<name>A0A4R2BGH3_9BACI</name>
<keyword evidence="6" id="KW-1185">Reference proteome</keyword>
<dbReference type="GO" id="GO:0003700">
    <property type="term" value="F:DNA-binding transcription factor activity"/>
    <property type="evidence" value="ECO:0007669"/>
    <property type="project" value="InterPro"/>
</dbReference>
<proteinExistence type="predicted"/>
<organism evidence="5 6">
    <name type="scientific">Mesobacillus foraminis</name>
    <dbReference type="NCBI Taxonomy" id="279826"/>
    <lineage>
        <taxon>Bacteria</taxon>
        <taxon>Bacillati</taxon>
        <taxon>Bacillota</taxon>
        <taxon>Bacilli</taxon>
        <taxon>Bacillales</taxon>
        <taxon>Bacillaceae</taxon>
        <taxon>Mesobacillus</taxon>
    </lineage>
</organism>
<evidence type="ECO:0000313" key="5">
    <source>
        <dbReference type="EMBL" id="TCN25069.1"/>
    </source>
</evidence>